<comment type="caution">
    <text evidence="1">The sequence shown here is derived from an EMBL/GenBank/DDBJ whole genome shotgun (WGS) entry which is preliminary data.</text>
</comment>
<keyword evidence="2" id="KW-1185">Reference proteome</keyword>
<evidence type="ECO:0000313" key="2">
    <source>
        <dbReference type="Proteomes" id="UP000693946"/>
    </source>
</evidence>
<evidence type="ECO:0000313" key="1">
    <source>
        <dbReference type="EMBL" id="KAG7471718.1"/>
    </source>
</evidence>
<dbReference type="AlphaFoldDB" id="A0AAV6PQM4"/>
<protein>
    <submittedName>
        <fullName evidence="1">Uncharacterized protein</fullName>
    </submittedName>
</protein>
<reference evidence="1 2" key="1">
    <citation type="journal article" date="2021" name="Sci. Rep.">
        <title>Chromosome anchoring in Senegalese sole (Solea senegalensis) reveals sex-associated markers and genome rearrangements in flatfish.</title>
        <authorList>
            <person name="Guerrero-Cozar I."/>
            <person name="Gomez-Garrido J."/>
            <person name="Berbel C."/>
            <person name="Martinez-Blanch J.F."/>
            <person name="Alioto T."/>
            <person name="Claros M.G."/>
            <person name="Gagnaire P.A."/>
            <person name="Manchado M."/>
        </authorList>
    </citation>
    <scope>NUCLEOTIDE SEQUENCE [LARGE SCALE GENOMIC DNA]</scope>
    <source>
        <strain evidence="1">Sse05_10M</strain>
    </source>
</reference>
<accession>A0AAV6PQM4</accession>
<dbReference type="EMBL" id="JAGKHQ010000152">
    <property type="protein sequence ID" value="KAG7471718.1"/>
    <property type="molecule type" value="Genomic_DNA"/>
</dbReference>
<name>A0AAV6PQM4_SOLSE</name>
<organism evidence="1 2">
    <name type="scientific">Solea senegalensis</name>
    <name type="common">Senegalese sole</name>
    <dbReference type="NCBI Taxonomy" id="28829"/>
    <lineage>
        <taxon>Eukaryota</taxon>
        <taxon>Metazoa</taxon>
        <taxon>Chordata</taxon>
        <taxon>Craniata</taxon>
        <taxon>Vertebrata</taxon>
        <taxon>Euteleostomi</taxon>
        <taxon>Actinopterygii</taxon>
        <taxon>Neopterygii</taxon>
        <taxon>Teleostei</taxon>
        <taxon>Neoteleostei</taxon>
        <taxon>Acanthomorphata</taxon>
        <taxon>Carangaria</taxon>
        <taxon>Pleuronectiformes</taxon>
        <taxon>Pleuronectoidei</taxon>
        <taxon>Soleidae</taxon>
        <taxon>Solea</taxon>
    </lineage>
</organism>
<gene>
    <name evidence="1" type="ORF">JOB18_044541</name>
</gene>
<sequence length="89" mass="10075">MFVIILTKNNLRFLSSIKDGSRAAETAASQDVTGSSIDWLRLKIGESGRIDAPGAWTQRWTLRDRERDGRETESMSLKENTVMVDLEFV</sequence>
<proteinExistence type="predicted"/>
<dbReference type="Proteomes" id="UP000693946">
    <property type="component" value="Unassembled WGS sequence"/>
</dbReference>